<evidence type="ECO:0000313" key="2">
    <source>
        <dbReference type="Proteomes" id="UP000663838"/>
    </source>
</evidence>
<protein>
    <submittedName>
        <fullName evidence="1">Uncharacterized protein</fullName>
    </submittedName>
</protein>
<proteinExistence type="predicted"/>
<name>A0A821WAC0_9BILA</name>
<evidence type="ECO:0000313" key="1">
    <source>
        <dbReference type="EMBL" id="CAF4922729.1"/>
    </source>
</evidence>
<sequence length="126" mass="14633">MVPKTDTVADSNSLPIRFPNIQHLKTTFPFGDKFWSYIPSLNRLAILDIILDEHYTVDQLQQLLNLSPFQCKDDTWNNKDRSSTKDELVEWLCNCLPSAYSIVRDKNETSNIRIWISKSDNNVLQS</sequence>
<comment type="caution">
    <text evidence="1">The sequence shown here is derived from an EMBL/GenBank/DDBJ whole genome shotgun (WGS) entry which is preliminary data.</text>
</comment>
<dbReference type="AlphaFoldDB" id="A0A821WAC0"/>
<accession>A0A821WAC0</accession>
<organism evidence="1 2">
    <name type="scientific">Rotaria socialis</name>
    <dbReference type="NCBI Taxonomy" id="392032"/>
    <lineage>
        <taxon>Eukaryota</taxon>
        <taxon>Metazoa</taxon>
        <taxon>Spiralia</taxon>
        <taxon>Gnathifera</taxon>
        <taxon>Rotifera</taxon>
        <taxon>Eurotatoria</taxon>
        <taxon>Bdelloidea</taxon>
        <taxon>Philodinida</taxon>
        <taxon>Philodinidae</taxon>
        <taxon>Rotaria</taxon>
    </lineage>
</organism>
<reference evidence="1" key="1">
    <citation type="submission" date="2021-02" db="EMBL/GenBank/DDBJ databases">
        <authorList>
            <person name="Nowell W R."/>
        </authorList>
    </citation>
    <scope>NUCLEOTIDE SEQUENCE</scope>
</reference>
<dbReference type="EMBL" id="CAJOBS010007539">
    <property type="protein sequence ID" value="CAF4922729.1"/>
    <property type="molecule type" value="Genomic_DNA"/>
</dbReference>
<gene>
    <name evidence="1" type="ORF">TOA249_LOCUS32220</name>
</gene>
<dbReference type="Proteomes" id="UP000663838">
    <property type="component" value="Unassembled WGS sequence"/>
</dbReference>